<gene>
    <name evidence="1" type="ORF">EPI10_001341</name>
</gene>
<accession>A0A5B6VAL5</accession>
<evidence type="ECO:0000313" key="1">
    <source>
        <dbReference type="EMBL" id="KAA3466230.1"/>
    </source>
</evidence>
<comment type="caution">
    <text evidence="1">The sequence shown here is derived from an EMBL/GenBank/DDBJ whole genome shotgun (WGS) entry which is preliminary data.</text>
</comment>
<reference evidence="2" key="1">
    <citation type="journal article" date="2019" name="Plant Biotechnol. J.">
        <title>Genome sequencing of the Australian wild diploid species Gossypium australe highlights disease resistance and delayed gland morphogenesis.</title>
        <authorList>
            <person name="Cai Y."/>
            <person name="Cai X."/>
            <person name="Wang Q."/>
            <person name="Wang P."/>
            <person name="Zhang Y."/>
            <person name="Cai C."/>
            <person name="Xu Y."/>
            <person name="Wang K."/>
            <person name="Zhou Z."/>
            <person name="Wang C."/>
            <person name="Geng S."/>
            <person name="Li B."/>
            <person name="Dong Q."/>
            <person name="Hou Y."/>
            <person name="Wang H."/>
            <person name="Ai P."/>
            <person name="Liu Z."/>
            <person name="Yi F."/>
            <person name="Sun M."/>
            <person name="An G."/>
            <person name="Cheng J."/>
            <person name="Zhang Y."/>
            <person name="Shi Q."/>
            <person name="Xie Y."/>
            <person name="Shi X."/>
            <person name="Chang Y."/>
            <person name="Huang F."/>
            <person name="Chen Y."/>
            <person name="Hong S."/>
            <person name="Mi L."/>
            <person name="Sun Q."/>
            <person name="Zhang L."/>
            <person name="Zhou B."/>
            <person name="Peng R."/>
            <person name="Zhang X."/>
            <person name="Liu F."/>
        </authorList>
    </citation>
    <scope>NUCLEOTIDE SEQUENCE [LARGE SCALE GENOMIC DNA]</scope>
    <source>
        <strain evidence="2">cv. PA1801</strain>
    </source>
</reference>
<organism evidence="1 2">
    <name type="scientific">Gossypium australe</name>
    <dbReference type="NCBI Taxonomy" id="47621"/>
    <lineage>
        <taxon>Eukaryota</taxon>
        <taxon>Viridiplantae</taxon>
        <taxon>Streptophyta</taxon>
        <taxon>Embryophyta</taxon>
        <taxon>Tracheophyta</taxon>
        <taxon>Spermatophyta</taxon>
        <taxon>Magnoliopsida</taxon>
        <taxon>eudicotyledons</taxon>
        <taxon>Gunneridae</taxon>
        <taxon>Pentapetalae</taxon>
        <taxon>rosids</taxon>
        <taxon>malvids</taxon>
        <taxon>Malvales</taxon>
        <taxon>Malvaceae</taxon>
        <taxon>Malvoideae</taxon>
        <taxon>Gossypium</taxon>
    </lineage>
</organism>
<dbReference type="Proteomes" id="UP000325315">
    <property type="component" value="Unassembled WGS sequence"/>
</dbReference>
<name>A0A5B6VAL5_9ROSI</name>
<dbReference type="EMBL" id="SMMG02000007">
    <property type="protein sequence ID" value="KAA3466230.1"/>
    <property type="molecule type" value="Genomic_DNA"/>
</dbReference>
<protein>
    <submittedName>
        <fullName evidence="1">Uncharacterized protein</fullName>
    </submittedName>
</protein>
<proteinExistence type="predicted"/>
<sequence length="69" mass="8027">MTRNGTLPIEPNLESEKILRRAREHQTTCTNVKGAINGLTEEDITRVRTSHFRCCPSYYRKAIDKCKQF</sequence>
<dbReference type="AlphaFoldDB" id="A0A5B6VAL5"/>
<evidence type="ECO:0000313" key="2">
    <source>
        <dbReference type="Proteomes" id="UP000325315"/>
    </source>
</evidence>
<keyword evidence="2" id="KW-1185">Reference proteome</keyword>